<evidence type="ECO:0000256" key="1">
    <source>
        <dbReference type="SAM" id="MobiDB-lite"/>
    </source>
</evidence>
<evidence type="ECO:0000313" key="3">
    <source>
        <dbReference type="Proteomes" id="UP000499080"/>
    </source>
</evidence>
<feature type="compositionally biased region" description="Basic and acidic residues" evidence="1">
    <location>
        <begin position="17"/>
        <end position="30"/>
    </location>
</feature>
<sequence>MERLAYTFKDARCPHKKLSRLDKSGDRVAKEPPITKPNPSRPKPGIQVIAHINAEVGCRPIMLKSHSVTNGDRNILQQFW</sequence>
<reference evidence="2 3" key="1">
    <citation type="journal article" date="2019" name="Sci. Rep.">
        <title>Orb-weaving spider Araneus ventricosus genome elucidates the spidroin gene catalogue.</title>
        <authorList>
            <person name="Kono N."/>
            <person name="Nakamura H."/>
            <person name="Ohtoshi R."/>
            <person name="Moran D.A.P."/>
            <person name="Shinohara A."/>
            <person name="Yoshida Y."/>
            <person name="Fujiwara M."/>
            <person name="Mori M."/>
            <person name="Tomita M."/>
            <person name="Arakawa K."/>
        </authorList>
    </citation>
    <scope>NUCLEOTIDE SEQUENCE [LARGE SCALE GENOMIC DNA]</scope>
</reference>
<accession>A0A4Y2EMQ5</accession>
<comment type="caution">
    <text evidence="2">The sequence shown here is derived from an EMBL/GenBank/DDBJ whole genome shotgun (WGS) entry which is preliminary data.</text>
</comment>
<evidence type="ECO:0000313" key="2">
    <source>
        <dbReference type="EMBL" id="GBM30480.1"/>
    </source>
</evidence>
<organism evidence="2 3">
    <name type="scientific">Araneus ventricosus</name>
    <name type="common">Orbweaver spider</name>
    <name type="synonym">Epeira ventricosa</name>
    <dbReference type="NCBI Taxonomy" id="182803"/>
    <lineage>
        <taxon>Eukaryota</taxon>
        <taxon>Metazoa</taxon>
        <taxon>Ecdysozoa</taxon>
        <taxon>Arthropoda</taxon>
        <taxon>Chelicerata</taxon>
        <taxon>Arachnida</taxon>
        <taxon>Araneae</taxon>
        <taxon>Araneomorphae</taxon>
        <taxon>Entelegynae</taxon>
        <taxon>Araneoidea</taxon>
        <taxon>Araneidae</taxon>
        <taxon>Araneus</taxon>
    </lineage>
</organism>
<protein>
    <submittedName>
        <fullName evidence="2">Uncharacterized protein</fullName>
    </submittedName>
</protein>
<feature type="region of interest" description="Disordered" evidence="1">
    <location>
        <begin position="17"/>
        <end position="45"/>
    </location>
</feature>
<dbReference type="Proteomes" id="UP000499080">
    <property type="component" value="Unassembled WGS sequence"/>
</dbReference>
<keyword evidence="3" id="KW-1185">Reference proteome</keyword>
<proteinExistence type="predicted"/>
<dbReference type="EMBL" id="BGPR01000661">
    <property type="protein sequence ID" value="GBM30480.1"/>
    <property type="molecule type" value="Genomic_DNA"/>
</dbReference>
<name>A0A4Y2EMQ5_ARAVE</name>
<dbReference type="AlphaFoldDB" id="A0A4Y2EMQ5"/>
<gene>
    <name evidence="2" type="ORF">AVEN_237704_1</name>
</gene>